<dbReference type="PANTHER" id="PTHR20858:SF17">
    <property type="entry name" value="HYDROXYMETHYLPYRIMIDINE_PHOSPHOMETHYLPYRIMIDINE KINASE THI20-RELATED"/>
    <property type="match status" value="1"/>
</dbReference>
<dbReference type="InterPro" id="IPR004399">
    <property type="entry name" value="HMP/HMP-P_kinase_dom"/>
</dbReference>
<dbReference type="Proteomes" id="UP000235786">
    <property type="component" value="Unassembled WGS sequence"/>
</dbReference>
<evidence type="ECO:0000259" key="2">
    <source>
        <dbReference type="Pfam" id="PF08543"/>
    </source>
</evidence>
<dbReference type="Gene3D" id="3.40.1190.20">
    <property type="match status" value="1"/>
</dbReference>
<dbReference type="PANTHER" id="PTHR20858">
    <property type="entry name" value="PHOSPHOMETHYLPYRIMIDINE KINASE"/>
    <property type="match status" value="1"/>
</dbReference>
<organism evidence="3 4">
    <name type="scientific">Hyaloscypha variabilis (strain UAMH 11265 / GT02V1 / F)</name>
    <name type="common">Meliniomyces variabilis</name>
    <dbReference type="NCBI Taxonomy" id="1149755"/>
    <lineage>
        <taxon>Eukaryota</taxon>
        <taxon>Fungi</taxon>
        <taxon>Dikarya</taxon>
        <taxon>Ascomycota</taxon>
        <taxon>Pezizomycotina</taxon>
        <taxon>Leotiomycetes</taxon>
        <taxon>Helotiales</taxon>
        <taxon>Hyaloscyphaceae</taxon>
        <taxon>Hyaloscypha</taxon>
        <taxon>Hyaloscypha variabilis</taxon>
    </lineage>
</organism>
<dbReference type="GO" id="GO:0050334">
    <property type="term" value="F:thiaminase activity"/>
    <property type="evidence" value="ECO:0007669"/>
    <property type="project" value="InterPro"/>
</dbReference>
<evidence type="ECO:0000313" key="4">
    <source>
        <dbReference type="Proteomes" id="UP000235786"/>
    </source>
</evidence>
<dbReference type="InterPro" id="IPR016084">
    <property type="entry name" value="Haem_Oase-like_multi-hlx"/>
</dbReference>
<name>A0A2J6RXV4_HYAVF</name>
<dbReference type="Gene3D" id="1.20.910.10">
    <property type="entry name" value="Heme oxygenase-like"/>
    <property type="match status" value="1"/>
</dbReference>
<dbReference type="OrthoDB" id="10028886at2759"/>
<keyword evidence="4" id="KW-1185">Reference proteome</keyword>
<dbReference type="NCBIfam" id="TIGR04306">
    <property type="entry name" value="salvage_TenA"/>
    <property type="match status" value="1"/>
</dbReference>
<dbReference type="GO" id="GO:0005829">
    <property type="term" value="C:cytosol"/>
    <property type="evidence" value="ECO:0007669"/>
    <property type="project" value="TreeGrafter"/>
</dbReference>
<dbReference type="InterPro" id="IPR027574">
    <property type="entry name" value="Thiaminase_II"/>
</dbReference>
<dbReference type="Pfam" id="PF03070">
    <property type="entry name" value="TENA_THI-4"/>
    <property type="match status" value="1"/>
</dbReference>
<sequence>MTATTALTAQNTLGVVDIHYTPPDFVRKLIDACISDIGVDVVKTGMLASTETIRVVARALQEHHVMVTVVDPVMVSTTGSRLLPTEAIRELREHLLPHTTVLTPNIPEALLLLSDAGLPAHDPRNFEDLIAVAKAVQSLGPRYVLLKGGHLPLAKDGDVAKTPAERVFMVDTLYGDGIVTRIESAYQNSKNTHGTGCSLASAIASNLANGLDIVQAVKRACRYVEAGIKTSTTIGHGSGPINHWHSTFTLPFAPGRFIEYIFERPDVQKPWKEYTEHEFVAGLANGTLPAERFKYYLIQDYLFLVQFARANALAAYKSRAIETIAEGAKMVEHIRHEMDLHIEYCKGFSITKEEMESSEESQACTAYTRYVLDIGQSDDWFALQIALAPCLLGYSIIAKRLYSDPQTKRDGNVYWKWILSYVADDYSEDVRVGSNLIERSAILQSPHRIEELVAIFIRATQLETGFWNMGIGQKQ</sequence>
<dbReference type="GO" id="GO:0008902">
    <property type="term" value="F:hydroxymethylpyrimidine kinase activity"/>
    <property type="evidence" value="ECO:0007669"/>
    <property type="project" value="TreeGrafter"/>
</dbReference>
<dbReference type="SUPFAM" id="SSF53613">
    <property type="entry name" value="Ribokinase-like"/>
    <property type="match status" value="1"/>
</dbReference>
<protein>
    <submittedName>
        <fullName evidence="3">Thiamine biosynthesis protein</fullName>
    </submittedName>
</protein>
<dbReference type="STRING" id="1149755.A0A2J6RXV4"/>
<dbReference type="NCBIfam" id="TIGR00097">
    <property type="entry name" value="HMP-P_kinase"/>
    <property type="match status" value="1"/>
</dbReference>
<proteinExistence type="predicted"/>
<dbReference type="InterPro" id="IPR029056">
    <property type="entry name" value="Ribokinase-like"/>
</dbReference>
<dbReference type="InterPro" id="IPR013749">
    <property type="entry name" value="PM/HMP-P_kinase-1"/>
</dbReference>
<accession>A0A2J6RXV4</accession>
<dbReference type="CDD" id="cd01169">
    <property type="entry name" value="HMPP_kinase"/>
    <property type="match status" value="1"/>
</dbReference>
<feature type="domain" description="Pyridoxamine kinase/Phosphomethylpyrimidine kinase" evidence="2">
    <location>
        <begin position="1"/>
        <end position="242"/>
    </location>
</feature>
<dbReference type="InterPro" id="IPR004305">
    <property type="entry name" value="Thiaminase-2/PQQC"/>
</dbReference>
<dbReference type="SUPFAM" id="SSF48613">
    <property type="entry name" value="Heme oxygenase-like"/>
    <property type="match status" value="1"/>
</dbReference>
<dbReference type="GO" id="GO:0008972">
    <property type="term" value="F:phosphomethylpyrimidine kinase activity"/>
    <property type="evidence" value="ECO:0007669"/>
    <property type="project" value="InterPro"/>
</dbReference>
<evidence type="ECO:0000259" key="1">
    <source>
        <dbReference type="Pfam" id="PF03070"/>
    </source>
</evidence>
<dbReference type="Pfam" id="PF08543">
    <property type="entry name" value="Phos_pyr_kin"/>
    <property type="match status" value="1"/>
</dbReference>
<dbReference type="FunFam" id="1.20.910.10:FF:000003">
    <property type="entry name" value="Hydroxymethylpyrimidine/phosphomethylpyrimidine kinase THI20"/>
    <property type="match status" value="1"/>
</dbReference>
<reference evidence="3 4" key="1">
    <citation type="submission" date="2016-04" db="EMBL/GenBank/DDBJ databases">
        <title>A degradative enzymes factory behind the ericoid mycorrhizal symbiosis.</title>
        <authorList>
            <consortium name="DOE Joint Genome Institute"/>
            <person name="Martino E."/>
            <person name="Morin E."/>
            <person name="Grelet G."/>
            <person name="Kuo A."/>
            <person name="Kohler A."/>
            <person name="Daghino S."/>
            <person name="Barry K."/>
            <person name="Choi C."/>
            <person name="Cichocki N."/>
            <person name="Clum A."/>
            <person name="Copeland A."/>
            <person name="Hainaut M."/>
            <person name="Haridas S."/>
            <person name="Labutti K."/>
            <person name="Lindquist E."/>
            <person name="Lipzen A."/>
            <person name="Khouja H.-R."/>
            <person name="Murat C."/>
            <person name="Ohm R."/>
            <person name="Olson A."/>
            <person name="Spatafora J."/>
            <person name="Veneault-Fourrey C."/>
            <person name="Henrissat B."/>
            <person name="Grigoriev I."/>
            <person name="Martin F."/>
            <person name="Perotto S."/>
        </authorList>
    </citation>
    <scope>NUCLEOTIDE SEQUENCE [LARGE SCALE GENOMIC DNA]</scope>
    <source>
        <strain evidence="3 4">F</strain>
    </source>
</reference>
<dbReference type="GO" id="GO:0009228">
    <property type="term" value="P:thiamine biosynthetic process"/>
    <property type="evidence" value="ECO:0007669"/>
    <property type="project" value="InterPro"/>
</dbReference>
<dbReference type="EMBL" id="KZ613942">
    <property type="protein sequence ID" value="PMD43341.1"/>
    <property type="molecule type" value="Genomic_DNA"/>
</dbReference>
<dbReference type="CDD" id="cd19367">
    <property type="entry name" value="TenA_C_ScTHI20-like"/>
    <property type="match status" value="1"/>
</dbReference>
<feature type="domain" description="Thiaminase-2/PQQC" evidence="1">
    <location>
        <begin position="265"/>
        <end position="470"/>
    </location>
</feature>
<dbReference type="AlphaFoldDB" id="A0A2J6RXV4"/>
<evidence type="ECO:0000313" key="3">
    <source>
        <dbReference type="EMBL" id="PMD43341.1"/>
    </source>
</evidence>
<gene>
    <name evidence="3" type="ORF">L207DRAFT_509856</name>
</gene>